<evidence type="ECO:0000313" key="2">
    <source>
        <dbReference type="EMBL" id="KAJ8750798.1"/>
    </source>
</evidence>
<organism evidence="2 3">
    <name type="scientific">Erythroxylum novogranatense</name>
    <dbReference type="NCBI Taxonomy" id="1862640"/>
    <lineage>
        <taxon>Eukaryota</taxon>
        <taxon>Viridiplantae</taxon>
        <taxon>Streptophyta</taxon>
        <taxon>Embryophyta</taxon>
        <taxon>Tracheophyta</taxon>
        <taxon>Spermatophyta</taxon>
        <taxon>Magnoliopsida</taxon>
        <taxon>eudicotyledons</taxon>
        <taxon>Gunneridae</taxon>
        <taxon>Pentapetalae</taxon>
        <taxon>rosids</taxon>
        <taxon>fabids</taxon>
        <taxon>Malpighiales</taxon>
        <taxon>Erythroxylaceae</taxon>
        <taxon>Erythroxylum</taxon>
    </lineage>
</organism>
<gene>
    <name evidence="2" type="ORF">K2173_015979</name>
</gene>
<dbReference type="Proteomes" id="UP001159364">
    <property type="component" value="Linkage Group LG11"/>
</dbReference>
<evidence type="ECO:0000313" key="3">
    <source>
        <dbReference type="Proteomes" id="UP001159364"/>
    </source>
</evidence>
<name>A0AAV8SFM8_9ROSI</name>
<proteinExistence type="predicted"/>
<dbReference type="AlphaFoldDB" id="A0AAV8SFM8"/>
<sequence>MLKGGEQSNIDLLHNHPQEEIEEIDGDGDHHSDGSLDSLSFSGLALDNNKDTKNTATTPRGSSSEPHDFFFEFLGDRNSHMSPAEDIISCGKLMPFKAQTRPAYANVPDAEDDKKEMNFRSRRSESLSGLQIRVTRSNSISTNPRFMRTSRSLNYHVLDRFYSNSNSSTSPFERYLSVKSVGRSSDALGRRTAKPRWYMLMFGSMRSHSEMELRDIKNRQLNLNPFVMFPPPPDSHGKPPVIGNSGKTSCGLLKVLSCRDHASVAATPPFCV</sequence>
<dbReference type="PANTHER" id="PTHR34130:SF3">
    <property type="entry name" value="DUF1645 FAMILY PROTEIN"/>
    <property type="match status" value="1"/>
</dbReference>
<dbReference type="EMBL" id="JAIWQS010000011">
    <property type="protein sequence ID" value="KAJ8750798.1"/>
    <property type="molecule type" value="Genomic_DNA"/>
</dbReference>
<protein>
    <submittedName>
        <fullName evidence="2">Uncharacterized protein</fullName>
    </submittedName>
</protein>
<feature type="compositionally biased region" description="Low complexity" evidence="1">
    <location>
        <begin position="35"/>
        <end position="47"/>
    </location>
</feature>
<comment type="caution">
    <text evidence="2">The sequence shown here is derived from an EMBL/GenBank/DDBJ whole genome shotgun (WGS) entry which is preliminary data.</text>
</comment>
<evidence type="ECO:0000256" key="1">
    <source>
        <dbReference type="SAM" id="MobiDB-lite"/>
    </source>
</evidence>
<reference evidence="2 3" key="1">
    <citation type="submission" date="2021-09" db="EMBL/GenBank/DDBJ databases">
        <title>Genomic insights and catalytic innovation underlie evolution of tropane alkaloids biosynthesis.</title>
        <authorList>
            <person name="Wang Y.-J."/>
            <person name="Tian T."/>
            <person name="Huang J.-P."/>
            <person name="Huang S.-X."/>
        </authorList>
    </citation>
    <scope>NUCLEOTIDE SEQUENCE [LARGE SCALE GENOMIC DNA]</scope>
    <source>
        <strain evidence="2">KIB-2018</strain>
        <tissue evidence="2">Leaf</tissue>
    </source>
</reference>
<dbReference type="PANTHER" id="PTHR34130">
    <property type="entry name" value="OS08G0243800 PROTEIN"/>
    <property type="match status" value="1"/>
</dbReference>
<accession>A0AAV8SFM8</accession>
<feature type="region of interest" description="Disordered" evidence="1">
    <location>
        <begin position="23"/>
        <end position="67"/>
    </location>
</feature>
<keyword evidence="3" id="KW-1185">Reference proteome</keyword>